<feature type="transmembrane region" description="Helical" evidence="7">
    <location>
        <begin position="434"/>
        <end position="455"/>
    </location>
</feature>
<evidence type="ECO:0000313" key="10">
    <source>
        <dbReference type="Proteomes" id="UP001168972"/>
    </source>
</evidence>
<dbReference type="InterPro" id="IPR011701">
    <property type="entry name" value="MFS"/>
</dbReference>
<reference evidence="9" key="2">
    <citation type="submission" date="2023-03" db="EMBL/GenBank/DDBJ databases">
        <authorList>
            <person name="Inwood S.N."/>
            <person name="Skelly J.G."/>
            <person name="Guhlin J."/>
            <person name="Harrop T.W.R."/>
            <person name="Goldson S.G."/>
            <person name="Dearden P.K."/>
        </authorList>
    </citation>
    <scope>NUCLEOTIDE SEQUENCE</scope>
    <source>
        <strain evidence="9">Lincoln</strain>
        <tissue evidence="9">Whole body</tissue>
    </source>
</reference>
<dbReference type="Pfam" id="PF00083">
    <property type="entry name" value="Sugar_tr"/>
    <property type="match status" value="1"/>
</dbReference>
<dbReference type="AlphaFoldDB" id="A0AA39FE97"/>
<dbReference type="SUPFAM" id="SSF103473">
    <property type="entry name" value="MFS general substrate transporter"/>
    <property type="match status" value="1"/>
</dbReference>
<dbReference type="InterPro" id="IPR005828">
    <property type="entry name" value="MFS_sugar_transport-like"/>
</dbReference>
<dbReference type="PROSITE" id="PS50850">
    <property type="entry name" value="MFS"/>
    <property type="match status" value="1"/>
</dbReference>
<dbReference type="Proteomes" id="UP001168972">
    <property type="component" value="Unassembled WGS sequence"/>
</dbReference>
<feature type="transmembrane region" description="Helical" evidence="7">
    <location>
        <begin position="467"/>
        <end position="489"/>
    </location>
</feature>
<dbReference type="InterPro" id="IPR036259">
    <property type="entry name" value="MFS_trans_sf"/>
</dbReference>
<dbReference type="GO" id="GO:0022857">
    <property type="term" value="F:transmembrane transporter activity"/>
    <property type="evidence" value="ECO:0007669"/>
    <property type="project" value="InterPro"/>
</dbReference>
<dbReference type="Gene3D" id="1.20.1250.20">
    <property type="entry name" value="MFS general substrate transporter like domains"/>
    <property type="match status" value="1"/>
</dbReference>
<evidence type="ECO:0000313" key="9">
    <source>
        <dbReference type="EMBL" id="KAK0167915.1"/>
    </source>
</evidence>
<reference evidence="9" key="1">
    <citation type="journal article" date="2023" name="bioRxiv">
        <title>Scaffold-level genome assemblies of two parasitoid biocontrol wasps reveal the parthenogenesis mechanism and an associated novel virus.</title>
        <authorList>
            <person name="Inwood S."/>
            <person name="Skelly J."/>
            <person name="Guhlin J."/>
            <person name="Harrop T."/>
            <person name="Goldson S."/>
            <person name="Dearden P."/>
        </authorList>
    </citation>
    <scope>NUCLEOTIDE SEQUENCE</scope>
    <source>
        <strain evidence="9">Lincoln</strain>
        <tissue evidence="9">Whole body</tissue>
    </source>
</reference>
<name>A0AA39FE97_MICHY</name>
<organism evidence="9 10">
    <name type="scientific">Microctonus hyperodae</name>
    <name type="common">Parasitoid wasp</name>
    <dbReference type="NCBI Taxonomy" id="165561"/>
    <lineage>
        <taxon>Eukaryota</taxon>
        <taxon>Metazoa</taxon>
        <taxon>Ecdysozoa</taxon>
        <taxon>Arthropoda</taxon>
        <taxon>Hexapoda</taxon>
        <taxon>Insecta</taxon>
        <taxon>Pterygota</taxon>
        <taxon>Neoptera</taxon>
        <taxon>Endopterygota</taxon>
        <taxon>Hymenoptera</taxon>
        <taxon>Apocrita</taxon>
        <taxon>Ichneumonoidea</taxon>
        <taxon>Braconidae</taxon>
        <taxon>Euphorinae</taxon>
        <taxon>Microctonus</taxon>
    </lineage>
</organism>
<protein>
    <recommendedName>
        <fullName evidence="8">Major facilitator superfamily (MFS) profile domain-containing protein</fullName>
    </recommendedName>
</protein>
<evidence type="ECO:0000259" key="8">
    <source>
        <dbReference type="PROSITE" id="PS50850"/>
    </source>
</evidence>
<evidence type="ECO:0000256" key="3">
    <source>
        <dbReference type="ARBA" id="ARBA00022448"/>
    </source>
</evidence>
<feature type="transmembrane region" description="Helical" evidence="7">
    <location>
        <begin position="305"/>
        <end position="330"/>
    </location>
</feature>
<feature type="transmembrane region" description="Helical" evidence="7">
    <location>
        <begin position="33"/>
        <end position="54"/>
    </location>
</feature>
<feature type="transmembrane region" description="Helical" evidence="7">
    <location>
        <begin position="495"/>
        <end position="517"/>
    </location>
</feature>
<comment type="subcellular location">
    <subcellularLocation>
        <location evidence="1">Membrane</location>
        <topology evidence="1">Multi-pass membrane protein</topology>
    </subcellularLocation>
</comment>
<feature type="transmembrane region" description="Helical" evidence="7">
    <location>
        <begin position="128"/>
        <end position="145"/>
    </location>
</feature>
<comment type="caution">
    <text evidence="9">The sequence shown here is derived from an EMBL/GenBank/DDBJ whole genome shotgun (WGS) entry which is preliminary data.</text>
</comment>
<accession>A0AA39FE97</accession>
<evidence type="ECO:0000256" key="5">
    <source>
        <dbReference type="ARBA" id="ARBA00022989"/>
    </source>
</evidence>
<gene>
    <name evidence="9" type="ORF">PV327_001769</name>
</gene>
<dbReference type="InterPro" id="IPR020846">
    <property type="entry name" value="MFS_dom"/>
</dbReference>
<keyword evidence="3" id="KW-0813">Transport</keyword>
<evidence type="ECO:0000256" key="4">
    <source>
        <dbReference type="ARBA" id="ARBA00022692"/>
    </source>
</evidence>
<evidence type="ECO:0000256" key="2">
    <source>
        <dbReference type="ARBA" id="ARBA00008335"/>
    </source>
</evidence>
<evidence type="ECO:0000256" key="7">
    <source>
        <dbReference type="SAM" id="Phobius"/>
    </source>
</evidence>
<keyword evidence="4 7" id="KW-0812">Transmembrane</keyword>
<feature type="domain" description="Major facilitator superfamily (MFS) profile" evidence="8">
    <location>
        <begin position="33"/>
        <end position="520"/>
    </location>
</feature>
<feature type="transmembrane region" description="Helical" evidence="7">
    <location>
        <begin position="100"/>
        <end position="122"/>
    </location>
</feature>
<keyword evidence="10" id="KW-1185">Reference proteome</keyword>
<proteinExistence type="inferred from homology"/>
<keyword evidence="6 7" id="KW-0472">Membrane</keyword>
<feature type="transmembrane region" description="Helical" evidence="7">
    <location>
        <begin position="74"/>
        <end position="93"/>
    </location>
</feature>
<dbReference type="PANTHER" id="PTHR23511">
    <property type="entry name" value="SYNAPTIC VESICLE GLYCOPROTEIN 2"/>
    <property type="match status" value="1"/>
</dbReference>
<dbReference type="GO" id="GO:0016020">
    <property type="term" value="C:membrane"/>
    <property type="evidence" value="ECO:0007669"/>
    <property type="project" value="UniProtKB-SubCell"/>
</dbReference>
<feature type="transmembrane region" description="Helical" evidence="7">
    <location>
        <begin position="379"/>
        <end position="401"/>
    </location>
</feature>
<dbReference type="PANTHER" id="PTHR23511:SF38">
    <property type="entry name" value="SYNAPTIC VESICLE 2-RELATED PROTEIN-LIKE PROTEIN"/>
    <property type="match status" value="1"/>
</dbReference>
<sequence length="534" mass="59304">MTIQMSSQERESDEYDAELSVNLTGFGRFNIKVLILCGLIYMNTGFSISSVGLVMPSAACDFNLTTVDKGRISAVPMLGMFFGGYLWGCFADLRGRKKGLSVALFSHFLFEIISSVVPNYWGYLCLKFLSGFSISGQGVILFSYLGEFQPTKMREKILCWLEMAWSLGLIALPLTGWAIIPLNISFVSDNFFFQSWNLFVAICSLPSLFIGLWLCSFPETPKYLMQAGEDAKWAQVLERMYKENTGKSYAEYLEKVSKSGVDSLNERLLNAKSLAVKTEKLSKTNESMVISRIYKQSIALFKPPYLARTSIVCTTMFCLGSSYYALMLWFPELFKRFGDFEVKYPGESTSVCRISKYSTETNETVAIVNECPTHIQTEVYIHTLILGAACVPLSLILPLFINKLGYKFYLIVSSFIASAVTVGLFFAVSSTQNLILSCIFEAFSSVGMSIVLCMAVDLYPTHLRAMATALCGAFGRVGALIGNSLFGYLIDNYCITLILIIAAQLLACSVLGIFIPLEKKNKNVDTSTEKISTP</sequence>
<comment type="similarity">
    <text evidence="2">Belongs to the major facilitator superfamily.</text>
</comment>
<feature type="transmembrane region" description="Helical" evidence="7">
    <location>
        <begin position="408"/>
        <end position="428"/>
    </location>
</feature>
<dbReference type="Pfam" id="PF07690">
    <property type="entry name" value="MFS_1"/>
    <property type="match status" value="1"/>
</dbReference>
<dbReference type="EMBL" id="JAQQBR010001831">
    <property type="protein sequence ID" value="KAK0167915.1"/>
    <property type="molecule type" value="Genomic_DNA"/>
</dbReference>
<feature type="transmembrane region" description="Helical" evidence="7">
    <location>
        <begin position="157"/>
        <end position="180"/>
    </location>
</feature>
<feature type="transmembrane region" description="Helical" evidence="7">
    <location>
        <begin position="192"/>
        <end position="215"/>
    </location>
</feature>
<evidence type="ECO:0000256" key="1">
    <source>
        <dbReference type="ARBA" id="ARBA00004141"/>
    </source>
</evidence>
<keyword evidence="5 7" id="KW-1133">Transmembrane helix</keyword>
<evidence type="ECO:0000256" key="6">
    <source>
        <dbReference type="ARBA" id="ARBA00023136"/>
    </source>
</evidence>